<dbReference type="Gene3D" id="1.20.58.2150">
    <property type="match status" value="1"/>
</dbReference>
<dbReference type="AlphaFoldDB" id="A0A9Q9B8N3"/>
<dbReference type="PANTHER" id="PTHR37842">
    <property type="match status" value="1"/>
</dbReference>
<keyword evidence="3" id="KW-1185">Reference proteome</keyword>
<evidence type="ECO:0000313" key="2">
    <source>
        <dbReference type="EMBL" id="USW59091.1"/>
    </source>
</evidence>
<evidence type="ECO:0000256" key="1">
    <source>
        <dbReference type="SAM" id="MobiDB-lite"/>
    </source>
</evidence>
<sequence>MPKSSMMACRKPPKASYFELVYHPVTAGYIYHDMMISTAKNNLYADQGRNSANTIADHVRDLFDQDQLLTKEYHELLGGKWNHMMDQTHIGYQYWQQPMRQVLPPLKYVASMERSLVGDMMVGIQGSNASVPGDDRWHSLGSTSLTMDPFDRYGQPQWLEIFHVGTLPFDWTITANASWVNFSQTSGSLAPNDSDVRVWVTIDWDSVPADSHHLVQVNITRSEDNATQYLQQALYGAQFNMPQLYLPINNTQLPANFTNGFVESNGLVSIDLEHWSSISPIQPHPSSSVCTPTQLPTYTNRSAGG</sequence>
<dbReference type="PANTHER" id="PTHR37842:SF2">
    <property type="entry name" value="GYLCOSYL HYDROLASE 115 C-TERMINAL DOMAIN-CONTAINING PROTEIN"/>
    <property type="match status" value="1"/>
</dbReference>
<feature type="region of interest" description="Disordered" evidence="1">
    <location>
        <begin position="282"/>
        <end position="305"/>
    </location>
</feature>
<reference evidence="2" key="1">
    <citation type="submission" date="2022-06" db="EMBL/GenBank/DDBJ databases">
        <title>Complete genome sequences of two strains of the flax pathogen Septoria linicola.</title>
        <authorList>
            <person name="Lapalu N."/>
            <person name="Simon A."/>
            <person name="Demenou B."/>
            <person name="Paumier D."/>
            <person name="Guillot M.-P."/>
            <person name="Gout L."/>
            <person name="Valade R."/>
        </authorList>
    </citation>
    <scope>NUCLEOTIDE SEQUENCE</scope>
    <source>
        <strain evidence="2">SE15195</strain>
    </source>
</reference>
<organism evidence="2 3">
    <name type="scientific">Septoria linicola</name>
    <dbReference type="NCBI Taxonomy" id="215465"/>
    <lineage>
        <taxon>Eukaryota</taxon>
        <taxon>Fungi</taxon>
        <taxon>Dikarya</taxon>
        <taxon>Ascomycota</taxon>
        <taxon>Pezizomycotina</taxon>
        <taxon>Dothideomycetes</taxon>
        <taxon>Dothideomycetidae</taxon>
        <taxon>Mycosphaerellales</taxon>
        <taxon>Mycosphaerellaceae</taxon>
        <taxon>Septoria</taxon>
    </lineage>
</organism>
<name>A0A9Q9B8N3_9PEZI</name>
<evidence type="ECO:0008006" key="4">
    <source>
        <dbReference type="Google" id="ProtNLM"/>
    </source>
</evidence>
<feature type="compositionally biased region" description="Polar residues" evidence="1">
    <location>
        <begin position="289"/>
        <end position="305"/>
    </location>
</feature>
<evidence type="ECO:0000313" key="3">
    <source>
        <dbReference type="Proteomes" id="UP001056384"/>
    </source>
</evidence>
<dbReference type="EMBL" id="CP099429">
    <property type="protein sequence ID" value="USW59091.1"/>
    <property type="molecule type" value="Genomic_DNA"/>
</dbReference>
<proteinExistence type="predicted"/>
<protein>
    <recommendedName>
        <fullName evidence="4">Gylcosyl hydrolase 115 C-terminal domain-containing protein</fullName>
    </recommendedName>
</protein>
<dbReference type="Proteomes" id="UP001056384">
    <property type="component" value="Chromosome 12"/>
</dbReference>
<gene>
    <name evidence="2" type="ORF">Slin15195_G124100</name>
</gene>
<accession>A0A9Q9B8N3</accession>